<comment type="cofactor">
    <cofactor evidence="1">
        <name>Zn(2+)</name>
        <dbReference type="ChEBI" id="CHEBI:29105"/>
    </cofactor>
</comment>
<dbReference type="CDD" id="cd03885">
    <property type="entry name" value="M20_CPDG2"/>
    <property type="match status" value="1"/>
</dbReference>
<dbReference type="Proteomes" id="UP000076574">
    <property type="component" value="Unassembled WGS sequence"/>
</dbReference>
<evidence type="ECO:0000313" key="8">
    <source>
        <dbReference type="EMBL" id="KZD25373.1"/>
    </source>
</evidence>
<dbReference type="GO" id="GO:0004180">
    <property type="term" value="F:carboxypeptidase activity"/>
    <property type="evidence" value="ECO:0007669"/>
    <property type="project" value="UniProtKB-KW"/>
</dbReference>
<dbReference type="InterPro" id="IPR001261">
    <property type="entry name" value="ArgE/DapE_CS"/>
</dbReference>
<keyword evidence="9" id="KW-1185">Reference proteome</keyword>
<evidence type="ECO:0000259" key="6">
    <source>
        <dbReference type="Pfam" id="PF07687"/>
    </source>
</evidence>
<dbReference type="PANTHER" id="PTHR43808:SF9">
    <property type="entry name" value="BLL0789 PROTEIN"/>
    <property type="match status" value="1"/>
</dbReference>
<dbReference type="Pfam" id="PF01546">
    <property type="entry name" value="Peptidase_M20"/>
    <property type="match status" value="1"/>
</dbReference>
<proteinExistence type="predicted"/>
<keyword evidence="3" id="KW-0378">Hydrolase</keyword>
<dbReference type="InterPro" id="IPR050072">
    <property type="entry name" value="Peptidase_M20A"/>
</dbReference>
<evidence type="ECO:0000256" key="5">
    <source>
        <dbReference type="PIRSR" id="PIRSR037238-1"/>
    </source>
</evidence>
<dbReference type="RefSeq" id="WP_068729569.1">
    <property type="nucleotide sequence ID" value="NZ_LVYV01000001.1"/>
</dbReference>
<reference evidence="8 9" key="2">
    <citation type="submission" date="2016-03" db="EMBL/GenBank/DDBJ databases">
        <title>Microsymbionts genomes from the relict species Vavilovia formosa (Stev.) Fed.</title>
        <authorList>
            <person name="Kopat V."/>
            <person name="Chirak E."/>
            <person name="Kimeklis A."/>
            <person name="Andronov E."/>
        </authorList>
    </citation>
    <scope>NUCLEOTIDE SEQUENCE [LARGE SCALE GENOMIC DNA]</scope>
    <source>
        <strain evidence="8 9">Vaf07</strain>
    </source>
</reference>
<keyword evidence="4" id="KW-0862">Zinc</keyword>
<gene>
    <name evidence="7" type="primary">cpg2_1</name>
    <name evidence="8" type="ORF">A4A58_02755</name>
    <name evidence="7" type="ORF">PROKKA_00554</name>
</gene>
<evidence type="ECO:0000256" key="3">
    <source>
        <dbReference type="ARBA" id="ARBA00022801"/>
    </source>
</evidence>
<evidence type="ECO:0000313" key="9">
    <source>
        <dbReference type="Proteomes" id="UP000076574"/>
    </source>
</evidence>
<evidence type="ECO:0000256" key="2">
    <source>
        <dbReference type="ARBA" id="ARBA00022723"/>
    </source>
</evidence>
<dbReference type="GO" id="GO:0046872">
    <property type="term" value="F:metal ion binding"/>
    <property type="evidence" value="ECO:0007669"/>
    <property type="project" value="UniProtKB-KW"/>
</dbReference>
<sequence>MSNTTETKIIDWLASQKQPMIDLLRDVVNIDSGSFDKEGVDAVGARFEQHFAEYGIETWREPHDVYGDAVHGLISKPGSNEKPVLLMGHRDTVFPKGEVAKRPFTIKGNLAHGPGVADMKAGVVINVFVAAALKKFDAAPCPIKLLITGDEEIASRSSRPIIEREGRAARAVYNSEPGRPTGNITTGRKGGVFMRFEVFGKAAHSGNNFSVGISAIGELAHKIVQIHALTDMDKGITLNVGLVSGGQSVNTTAPHAEGEIDFRYIDPADRATIMGAIEKIIATSTVPGTSAKLHINGEFLPLVQDAAAKAMFEAYQAAAVDSGLTTLTGEFAGGCADSGFTASVGTPTLCGLGPVGGNVHTDLEWLDIESIVPRAQTLARAILRTEI</sequence>
<keyword evidence="7" id="KW-0121">Carboxypeptidase</keyword>
<organism evidence="7">
    <name type="scientific">Tardiphaga robiniae</name>
    <dbReference type="NCBI Taxonomy" id="943830"/>
    <lineage>
        <taxon>Bacteria</taxon>
        <taxon>Pseudomonadati</taxon>
        <taxon>Pseudomonadota</taxon>
        <taxon>Alphaproteobacteria</taxon>
        <taxon>Hyphomicrobiales</taxon>
        <taxon>Nitrobacteraceae</taxon>
        <taxon>Tardiphaga</taxon>
    </lineage>
</organism>
<dbReference type="Gene3D" id="3.40.630.10">
    <property type="entry name" value="Zn peptidases"/>
    <property type="match status" value="1"/>
</dbReference>
<feature type="domain" description="Peptidase M20 dimerisation" evidence="6">
    <location>
        <begin position="186"/>
        <end position="285"/>
    </location>
</feature>
<keyword evidence="7" id="KW-0645">Protease</keyword>
<dbReference type="SUPFAM" id="SSF55031">
    <property type="entry name" value="Bacterial exopeptidase dimerisation domain"/>
    <property type="match status" value="1"/>
</dbReference>
<dbReference type="STRING" id="943830.A4A58_02755"/>
<feature type="active site" description="Proton acceptor" evidence="5">
    <location>
        <position position="151"/>
    </location>
</feature>
<accession>A0A120MFZ2</accession>
<feature type="active site" evidence="5">
    <location>
        <position position="91"/>
    </location>
</feature>
<dbReference type="EMBL" id="LVYV01000001">
    <property type="protein sequence ID" value="KZD25373.1"/>
    <property type="molecule type" value="Genomic_DNA"/>
</dbReference>
<dbReference type="PIRSF" id="PIRSF037238">
    <property type="entry name" value="Carboxypeptidase_G2"/>
    <property type="match status" value="1"/>
</dbReference>
<dbReference type="InterPro" id="IPR002933">
    <property type="entry name" value="Peptidase_M20"/>
</dbReference>
<evidence type="ECO:0000256" key="1">
    <source>
        <dbReference type="ARBA" id="ARBA00001947"/>
    </source>
</evidence>
<dbReference type="Pfam" id="PF07687">
    <property type="entry name" value="M20_dimer"/>
    <property type="match status" value="1"/>
</dbReference>
<dbReference type="EMBL" id="KT955714">
    <property type="protein sequence ID" value="AMH39367.1"/>
    <property type="molecule type" value="Genomic_DNA"/>
</dbReference>
<name>A0A120MFZ2_9BRAD</name>
<dbReference type="PANTHER" id="PTHR43808">
    <property type="entry name" value="ACETYLORNITHINE DEACETYLASE"/>
    <property type="match status" value="1"/>
</dbReference>
<dbReference type="Gene3D" id="3.30.70.360">
    <property type="match status" value="1"/>
</dbReference>
<dbReference type="SUPFAM" id="SSF53187">
    <property type="entry name" value="Zn-dependent exopeptidases"/>
    <property type="match status" value="1"/>
</dbReference>
<reference evidence="7" key="1">
    <citation type="submission" date="2015-10" db="EMBL/GenBank/DDBJ databases">
        <title>Evolution marks in rhizobial microsymbionts genomes from the relict species Vavilovia formosa (Stev.) Fed.</title>
        <authorList>
            <person name="Kopat V."/>
        </authorList>
    </citation>
    <scope>NUCLEOTIDE SEQUENCE</scope>
    <source>
        <strain evidence="7">Vaf-07</strain>
    </source>
</reference>
<protein>
    <submittedName>
        <fullName evidence="7">Carboxypeptidase G2</fullName>
    </submittedName>
    <submittedName>
        <fullName evidence="8">Peptidase M20</fullName>
    </submittedName>
</protein>
<evidence type="ECO:0000256" key="4">
    <source>
        <dbReference type="ARBA" id="ARBA00022833"/>
    </source>
</evidence>
<dbReference type="InterPro" id="IPR011650">
    <property type="entry name" value="Peptidase_M20_dimer"/>
</dbReference>
<evidence type="ECO:0000313" key="7">
    <source>
        <dbReference type="EMBL" id="AMH39367.1"/>
    </source>
</evidence>
<dbReference type="PROSITE" id="PS00758">
    <property type="entry name" value="ARGE_DAPE_CPG2_1"/>
    <property type="match status" value="1"/>
</dbReference>
<keyword evidence="2" id="KW-0479">Metal-binding</keyword>
<dbReference type="AlphaFoldDB" id="A0A120MFZ2"/>
<dbReference type="InterPro" id="IPR036264">
    <property type="entry name" value="Bact_exopeptidase_dim_dom"/>
</dbReference>
<dbReference type="InterPro" id="IPR017150">
    <property type="entry name" value="Pept_M20_glutamate_carboxypep"/>
</dbReference>